<name>A0A1X0Q9T1_9MICR</name>
<organism evidence="1 2">
    <name type="scientific">Hepatospora eriocheir</name>
    <dbReference type="NCBI Taxonomy" id="1081669"/>
    <lineage>
        <taxon>Eukaryota</taxon>
        <taxon>Fungi</taxon>
        <taxon>Fungi incertae sedis</taxon>
        <taxon>Microsporidia</taxon>
        <taxon>Hepatosporidae</taxon>
        <taxon>Hepatospora</taxon>
    </lineage>
</organism>
<dbReference type="VEuPathDB" id="MicrosporidiaDB:HERIO_1516"/>
<sequence length="68" mass="8074">MTNIRNWILTSKIYLTKNKEIYLDLFLIALYSIQLDVKSDVCTINLLLFLVLTKVYQININSIKYLIF</sequence>
<evidence type="ECO:0000313" key="1">
    <source>
        <dbReference type="EMBL" id="ORD96559.1"/>
    </source>
</evidence>
<dbReference type="AlphaFoldDB" id="A0A1X0Q9T1"/>
<gene>
    <name evidence="1" type="ORF">HERIO_1516</name>
</gene>
<dbReference type="EMBL" id="LVKB01000078">
    <property type="protein sequence ID" value="ORD96559.1"/>
    <property type="molecule type" value="Genomic_DNA"/>
</dbReference>
<protein>
    <submittedName>
        <fullName evidence="1">Uncharacterized protein</fullName>
    </submittedName>
</protein>
<accession>A0A1X0Q9T1</accession>
<proteinExistence type="predicted"/>
<evidence type="ECO:0000313" key="2">
    <source>
        <dbReference type="Proteomes" id="UP000192356"/>
    </source>
</evidence>
<dbReference type="Proteomes" id="UP000192356">
    <property type="component" value="Unassembled WGS sequence"/>
</dbReference>
<keyword evidence="2" id="KW-1185">Reference proteome</keyword>
<reference evidence="1 2" key="1">
    <citation type="journal article" date="2017" name="Environ. Microbiol.">
        <title>Decay of the glycolytic pathway and adaptation to intranuclear parasitism within Enterocytozoonidae microsporidia.</title>
        <authorList>
            <person name="Wiredu Boakye D."/>
            <person name="Jaroenlak P."/>
            <person name="Prachumwat A."/>
            <person name="Williams T.A."/>
            <person name="Bateman K.S."/>
            <person name="Itsathitphaisarn O."/>
            <person name="Sritunyalucksana K."/>
            <person name="Paszkiewicz K.H."/>
            <person name="Moore K.A."/>
            <person name="Stentiford G.D."/>
            <person name="Williams B.A."/>
        </authorList>
    </citation>
    <scope>NUCLEOTIDE SEQUENCE [LARGE SCALE GENOMIC DNA]</scope>
    <source>
        <strain evidence="1 2">GB1</strain>
    </source>
</reference>
<comment type="caution">
    <text evidence="1">The sequence shown here is derived from an EMBL/GenBank/DDBJ whole genome shotgun (WGS) entry which is preliminary data.</text>
</comment>